<proteinExistence type="predicted"/>
<dbReference type="AlphaFoldDB" id="A0A934PZ02"/>
<dbReference type="PANTHER" id="PTHR21266">
    <property type="entry name" value="IRON-SULFUR DOMAIN CONTAINING PROTEIN"/>
    <property type="match status" value="1"/>
</dbReference>
<keyword evidence="8" id="KW-1185">Reference proteome</keyword>
<keyword evidence="2" id="KW-0479">Metal-binding</keyword>
<dbReference type="InterPro" id="IPR036922">
    <property type="entry name" value="Rieske_2Fe-2S_sf"/>
</dbReference>
<dbReference type="InterPro" id="IPR017941">
    <property type="entry name" value="Rieske_2Fe-2S"/>
</dbReference>
<dbReference type="SUPFAM" id="SSF55961">
    <property type="entry name" value="Bet v1-like"/>
    <property type="match status" value="1"/>
</dbReference>
<evidence type="ECO:0000256" key="3">
    <source>
        <dbReference type="ARBA" id="ARBA00023002"/>
    </source>
</evidence>
<dbReference type="RefSeq" id="WP_200786223.1">
    <property type="nucleotide sequence ID" value="NZ_JAEDAO010000001.1"/>
</dbReference>
<keyword evidence="7" id="KW-0223">Dioxygenase</keyword>
<dbReference type="Gene3D" id="2.102.10.10">
    <property type="entry name" value="Rieske [2Fe-2S] iron-sulphur domain"/>
    <property type="match status" value="1"/>
</dbReference>
<evidence type="ECO:0000256" key="4">
    <source>
        <dbReference type="ARBA" id="ARBA00023004"/>
    </source>
</evidence>
<evidence type="ECO:0000256" key="2">
    <source>
        <dbReference type="ARBA" id="ARBA00022723"/>
    </source>
</evidence>
<keyword evidence="3" id="KW-0560">Oxidoreductase</keyword>
<dbReference type="PANTHER" id="PTHR21266:SF60">
    <property type="entry name" value="3-KETOSTEROID-9-ALPHA-MONOOXYGENASE, OXYGENASE COMPONENT"/>
    <property type="match status" value="1"/>
</dbReference>
<evidence type="ECO:0000256" key="1">
    <source>
        <dbReference type="ARBA" id="ARBA00022714"/>
    </source>
</evidence>
<dbReference type="Proteomes" id="UP000617041">
    <property type="component" value="Unassembled WGS sequence"/>
</dbReference>
<keyword evidence="5" id="KW-0411">Iron-sulfur</keyword>
<dbReference type="Gene3D" id="3.90.380.10">
    <property type="entry name" value="Naphthalene 1,2-dioxygenase Alpha Subunit, Chain A, domain 1"/>
    <property type="match status" value="1"/>
</dbReference>
<name>A0A934PZ02_9BURK</name>
<accession>A0A934PZ02</accession>
<dbReference type="InterPro" id="IPR044043">
    <property type="entry name" value="VanA_C_cat"/>
</dbReference>
<gene>
    <name evidence="7" type="ORF">I8E28_02250</name>
</gene>
<reference evidence="7" key="1">
    <citation type="submission" date="2020-12" db="EMBL/GenBank/DDBJ databases">
        <title>Ramlibacter sp. nov., isolated from a freshwater alga, Cryptomonas.</title>
        <authorList>
            <person name="Kim H.M."/>
            <person name="Jeon C.O."/>
        </authorList>
    </citation>
    <scope>NUCLEOTIDE SEQUENCE</scope>
    <source>
        <strain evidence="7">CrO1</strain>
    </source>
</reference>
<dbReference type="GO" id="GO:0051537">
    <property type="term" value="F:2 iron, 2 sulfur cluster binding"/>
    <property type="evidence" value="ECO:0007669"/>
    <property type="project" value="UniProtKB-KW"/>
</dbReference>
<dbReference type="InterPro" id="IPR050584">
    <property type="entry name" value="Cholesterol_7-desaturase"/>
</dbReference>
<dbReference type="CDD" id="cd08878">
    <property type="entry name" value="RHO_alpha_C_DMO-like"/>
    <property type="match status" value="1"/>
</dbReference>
<comment type="caution">
    <text evidence="7">The sequence shown here is derived from an EMBL/GenBank/DDBJ whole genome shotgun (WGS) entry which is preliminary data.</text>
</comment>
<organism evidence="7 8">
    <name type="scientific">Ramlibacter algicola</name>
    <dbReference type="NCBI Taxonomy" id="2795217"/>
    <lineage>
        <taxon>Bacteria</taxon>
        <taxon>Pseudomonadati</taxon>
        <taxon>Pseudomonadota</taxon>
        <taxon>Betaproteobacteria</taxon>
        <taxon>Burkholderiales</taxon>
        <taxon>Comamonadaceae</taxon>
        <taxon>Ramlibacter</taxon>
    </lineage>
</organism>
<dbReference type="Pfam" id="PF00355">
    <property type="entry name" value="Rieske"/>
    <property type="match status" value="1"/>
</dbReference>
<evidence type="ECO:0000313" key="8">
    <source>
        <dbReference type="Proteomes" id="UP000617041"/>
    </source>
</evidence>
<dbReference type="EMBL" id="JAEDAO010000001">
    <property type="protein sequence ID" value="MBK0391401.1"/>
    <property type="molecule type" value="Genomic_DNA"/>
</dbReference>
<sequence>MFLKNCWYVAAWDHELIDGKLLSRTILEEAVLLYKGDSGKVVALQDRCCHRGVPLHLGRREGDCVRCMYHGLKFDPSGKCVQIPGQDTVPAKLGVKSYPVESKDGLVWIWMGDPAQADPAKIIDFPYLRDRQWKGIPDYMHYKANWLLIVDNLSDFAHLAFVHTKTLGGSEEYAYKTKPVAIERLADGFRVERWHMDAPPPPFHRKVLPAAEKDQHVDRRNIGHMTVPGIFFLESMFSPAGSGSEKGNREGTREYRNCQFMTPETKRSTHFFWTYLNNYEGEDHNVSRSLHQSLIEGFMEDKHLIEAQQVVIDTDPTFELQAIASDAALSHFRRVYFERVAQEQQTAAADQAAAVVKDMRKPHQMGIG</sequence>
<evidence type="ECO:0000259" key="6">
    <source>
        <dbReference type="PROSITE" id="PS51296"/>
    </source>
</evidence>
<dbReference type="PROSITE" id="PS51296">
    <property type="entry name" value="RIESKE"/>
    <property type="match status" value="1"/>
</dbReference>
<dbReference type="SUPFAM" id="SSF50022">
    <property type="entry name" value="ISP domain"/>
    <property type="match status" value="1"/>
</dbReference>
<evidence type="ECO:0000313" key="7">
    <source>
        <dbReference type="EMBL" id="MBK0391401.1"/>
    </source>
</evidence>
<protein>
    <submittedName>
        <fullName evidence="7">Aromatic ring-hydroxylating dioxygenase subunit alpha</fullName>
    </submittedName>
</protein>
<dbReference type="Pfam" id="PF19112">
    <property type="entry name" value="VanA_C"/>
    <property type="match status" value="1"/>
</dbReference>
<keyword evidence="4" id="KW-0408">Iron</keyword>
<feature type="domain" description="Rieske" evidence="6">
    <location>
        <begin position="7"/>
        <end position="109"/>
    </location>
</feature>
<dbReference type="GO" id="GO:0051213">
    <property type="term" value="F:dioxygenase activity"/>
    <property type="evidence" value="ECO:0007669"/>
    <property type="project" value="UniProtKB-KW"/>
</dbReference>
<evidence type="ECO:0000256" key="5">
    <source>
        <dbReference type="ARBA" id="ARBA00023014"/>
    </source>
</evidence>
<dbReference type="GO" id="GO:0046872">
    <property type="term" value="F:metal ion binding"/>
    <property type="evidence" value="ECO:0007669"/>
    <property type="project" value="UniProtKB-KW"/>
</dbReference>
<keyword evidence="1" id="KW-0001">2Fe-2S</keyword>